<reference evidence="2" key="1">
    <citation type="submission" date="2021-01" db="EMBL/GenBank/DDBJ databases">
        <authorList>
            <person name="Zahm M."/>
            <person name="Roques C."/>
            <person name="Cabau C."/>
            <person name="Klopp C."/>
            <person name="Donnadieu C."/>
            <person name="Jouanno E."/>
            <person name="Lampietro C."/>
            <person name="Louis A."/>
            <person name="Herpin A."/>
            <person name="Echchiki A."/>
            <person name="Berthelot C."/>
            <person name="Parey E."/>
            <person name="Roest-Crollius H."/>
            <person name="Braasch I."/>
            <person name="Postlethwait J."/>
            <person name="Bobe J."/>
            <person name="Montfort J."/>
            <person name="Bouchez O."/>
            <person name="Begum T."/>
            <person name="Mejri S."/>
            <person name="Adams A."/>
            <person name="Chen W.-J."/>
            <person name="Guiguen Y."/>
        </authorList>
    </citation>
    <scope>NUCLEOTIDE SEQUENCE</scope>
    <source>
        <strain evidence="2">YG-15Mar2019-1</strain>
        <tissue evidence="2">Brain</tissue>
    </source>
</reference>
<dbReference type="EMBL" id="JAFDVH010000011">
    <property type="protein sequence ID" value="KAG7468271.1"/>
    <property type="molecule type" value="Genomic_DNA"/>
</dbReference>
<dbReference type="GO" id="GO:0000978">
    <property type="term" value="F:RNA polymerase II cis-regulatory region sequence-specific DNA binding"/>
    <property type="evidence" value="ECO:0007669"/>
    <property type="project" value="TreeGrafter"/>
</dbReference>
<evidence type="ECO:0000256" key="1">
    <source>
        <dbReference type="SAM" id="MobiDB-lite"/>
    </source>
</evidence>
<dbReference type="GO" id="GO:0045892">
    <property type="term" value="P:negative regulation of DNA-templated transcription"/>
    <property type="evidence" value="ECO:0007669"/>
    <property type="project" value="TreeGrafter"/>
</dbReference>
<dbReference type="AlphaFoldDB" id="A0A9D3PY24"/>
<sequence length="355" mass="38516">MTASDSDCSVDWLASEDDDSNGALEPDCGQRAGAGRTLPLPAPSGDSHAPHPQRWSPAAIRGADAKEGESRLSRDSDDSSCAESWDSEGQREQSSPCTPAQRPRQAQKRPYSQGAPEHRGRPEPEEVEDKLFAHKCKQLQCYVHPLSSILIGLQSGRYRQRLSSFQESVAMDRIRRILGVLQNPCVGERYINIILKVEVMLKTWFPNVKPADQQVDDSSQEAAPSKRQKICPLTTPLPGPVSIPASFSGLPGNQKAQRAGNPPPPGAYSATNLKWLHTSPICSPVVETAAGGPRGKRDVTQDNAVSSSTDPGGEPSADPKAGPPPHSRPRREDQRPLSGETAEILREHHHPQRGQ</sequence>
<evidence type="ECO:0000313" key="2">
    <source>
        <dbReference type="EMBL" id="KAG7468271.1"/>
    </source>
</evidence>
<organism evidence="2 3">
    <name type="scientific">Megalops atlanticus</name>
    <name type="common">Tarpon</name>
    <name type="synonym">Clupea gigantea</name>
    <dbReference type="NCBI Taxonomy" id="7932"/>
    <lineage>
        <taxon>Eukaryota</taxon>
        <taxon>Metazoa</taxon>
        <taxon>Chordata</taxon>
        <taxon>Craniata</taxon>
        <taxon>Vertebrata</taxon>
        <taxon>Euteleostomi</taxon>
        <taxon>Actinopterygii</taxon>
        <taxon>Neopterygii</taxon>
        <taxon>Teleostei</taxon>
        <taxon>Elopiformes</taxon>
        <taxon>Megalopidae</taxon>
        <taxon>Megalops</taxon>
    </lineage>
</organism>
<protein>
    <recommendedName>
        <fullName evidence="4">Circadian-associated transcriptional repressor-like</fullName>
    </recommendedName>
</protein>
<dbReference type="Pfam" id="PF15673">
    <property type="entry name" value="Ciart"/>
    <property type="match status" value="1"/>
</dbReference>
<dbReference type="GO" id="GO:0032922">
    <property type="term" value="P:circadian regulation of gene expression"/>
    <property type="evidence" value="ECO:0007669"/>
    <property type="project" value="InterPro"/>
</dbReference>
<accession>A0A9D3PY24</accession>
<dbReference type="GO" id="GO:0005634">
    <property type="term" value="C:nucleus"/>
    <property type="evidence" value="ECO:0007669"/>
    <property type="project" value="TreeGrafter"/>
</dbReference>
<dbReference type="InterPro" id="IPR031373">
    <property type="entry name" value="Ciart"/>
</dbReference>
<gene>
    <name evidence="2" type="ORF">MATL_G00141100</name>
</gene>
<evidence type="ECO:0008006" key="4">
    <source>
        <dbReference type="Google" id="ProtNLM"/>
    </source>
</evidence>
<proteinExistence type="predicted"/>
<name>A0A9D3PY24_MEGAT</name>
<feature type="compositionally biased region" description="Basic and acidic residues" evidence="1">
    <location>
        <begin position="63"/>
        <end position="77"/>
    </location>
</feature>
<evidence type="ECO:0000313" key="3">
    <source>
        <dbReference type="Proteomes" id="UP001046870"/>
    </source>
</evidence>
<dbReference type="PANTHER" id="PTHR35441:SF2">
    <property type="entry name" value="CIRCADIAN-ASSOCIATED TRANSCRIPTIONAL REPRESSOR"/>
    <property type="match status" value="1"/>
</dbReference>
<comment type="caution">
    <text evidence="2">The sequence shown here is derived from an EMBL/GenBank/DDBJ whole genome shotgun (WGS) entry which is preliminary data.</text>
</comment>
<dbReference type="PANTHER" id="PTHR35441">
    <property type="entry name" value="CIRCADIAN-ASSOCIATED TRANSCRIPTIONAL REPRESSOR"/>
    <property type="match status" value="1"/>
</dbReference>
<keyword evidence="3" id="KW-1185">Reference proteome</keyword>
<feature type="region of interest" description="Disordered" evidence="1">
    <location>
        <begin position="1"/>
        <end position="126"/>
    </location>
</feature>
<feature type="compositionally biased region" description="Basic and acidic residues" evidence="1">
    <location>
        <begin position="116"/>
        <end position="126"/>
    </location>
</feature>
<feature type="region of interest" description="Disordered" evidence="1">
    <location>
        <begin position="286"/>
        <end position="355"/>
    </location>
</feature>
<dbReference type="OrthoDB" id="9949430at2759"/>
<feature type="compositionally biased region" description="Polar residues" evidence="1">
    <location>
        <begin position="301"/>
        <end position="310"/>
    </location>
</feature>
<dbReference type="Proteomes" id="UP001046870">
    <property type="component" value="Chromosome 11"/>
</dbReference>
<feature type="region of interest" description="Disordered" evidence="1">
    <location>
        <begin position="212"/>
        <end position="271"/>
    </location>
</feature>